<protein>
    <recommendedName>
        <fullName evidence="4">N-acetylgalactosaminide beta-1,3-galactosyltransferase</fullName>
        <ecNumber evidence="4">2.4.1.122</ecNumber>
    </recommendedName>
</protein>
<dbReference type="Proteomes" id="UP001186944">
    <property type="component" value="Unassembled WGS sequence"/>
</dbReference>
<dbReference type="GO" id="GO:0016020">
    <property type="term" value="C:membrane"/>
    <property type="evidence" value="ECO:0007669"/>
    <property type="project" value="UniProtKB-SubCell"/>
</dbReference>
<reference evidence="13" key="1">
    <citation type="submission" date="2019-08" db="EMBL/GenBank/DDBJ databases">
        <title>The improved chromosome-level genome for the pearl oyster Pinctada fucata martensii using PacBio sequencing and Hi-C.</title>
        <authorList>
            <person name="Zheng Z."/>
        </authorList>
    </citation>
    <scope>NUCLEOTIDE SEQUENCE</scope>
    <source>
        <strain evidence="13">ZZ-2019</strain>
        <tissue evidence="13">Adductor muscle</tissue>
    </source>
</reference>
<feature type="domain" description="Fringe-like glycosyltransferase" evidence="12">
    <location>
        <begin position="8"/>
        <end position="83"/>
    </location>
</feature>
<dbReference type="Pfam" id="PF02434">
    <property type="entry name" value="Fringe"/>
    <property type="match status" value="2"/>
</dbReference>
<feature type="non-terminal residue" evidence="13">
    <location>
        <position position="1"/>
    </location>
</feature>
<dbReference type="PANTHER" id="PTHR23033:SF14">
    <property type="entry name" value="GLYCOPROTEIN-N-ACETYLGALACTOSAMINE 3-BETA-GALACTOSYLTRANSFERASE 1-RELATED"/>
    <property type="match status" value="1"/>
</dbReference>
<evidence type="ECO:0000256" key="10">
    <source>
        <dbReference type="ARBA" id="ARBA00022989"/>
    </source>
</evidence>
<dbReference type="InterPro" id="IPR026050">
    <property type="entry name" value="C1GALT1/C1GALT1_chp1"/>
</dbReference>
<keyword evidence="14" id="KW-1185">Reference proteome</keyword>
<evidence type="ECO:0000256" key="8">
    <source>
        <dbReference type="ARBA" id="ARBA00022741"/>
    </source>
</evidence>
<evidence type="ECO:0000313" key="14">
    <source>
        <dbReference type="Proteomes" id="UP001186944"/>
    </source>
</evidence>
<evidence type="ECO:0000256" key="1">
    <source>
        <dbReference type="ARBA" id="ARBA00004606"/>
    </source>
</evidence>
<keyword evidence="6" id="KW-0808">Transferase</keyword>
<evidence type="ECO:0000259" key="12">
    <source>
        <dbReference type="Pfam" id="PF02434"/>
    </source>
</evidence>
<dbReference type="InterPro" id="IPR003378">
    <property type="entry name" value="Fringe-like_glycosylTrfase"/>
</dbReference>
<dbReference type="PANTHER" id="PTHR23033">
    <property type="entry name" value="BETA1,3-GALACTOSYLTRANSFERASE"/>
    <property type="match status" value="1"/>
</dbReference>
<name>A0AA88XGH7_PINIB</name>
<comment type="subcellular location">
    <subcellularLocation>
        <location evidence="1">Membrane</location>
        <topology evidence="1">Single-pass type II membrane protein</topology>
    </subcellularLocation>
</comment>
<dbReference type="FunFam" id="3.90.550.50:FF:000008">
    <property type="entry name" value="Beta-1,3-glucosyltransferase"/>
    <property type="match status" value="1"/>
</dbReference>
<sequence>FAKEFINYKWLLICDEETRIDVQKLLMMLRKYDHTKEYFLGKALRDRSPTIIHHFAFIEDTSKFAYPDIGAGILLSHPLFTRVGEAWEKDTSTNSGFAIDPKHELAKFIYDDGKGVSLTEVQELCTYDISKDCATSYPIRFPDCGKEVSEDDLFVGVKTCEKFHKDRAQFVKETWGKDAKHIEYYSEKEDPTIPTVNLGVPNTERGHCGKTMAMLQRWHDNPKLSHHSWYLIADDDTIINLKRLRKLLSCYDADEPVHLGEVYGYQVSKNNWGYTYITGGGGMIFSREAIKRMVRENMVYCTSDDAPDDMGLGMRFKRMGIPLVHSPYFHQARPEDYSEDFLKARTALSFHKHWNNDPLAVYKLLMKDDVNSSTTKNKNGKNKHEEL</sequence>
<dbReference type="AlphaFoldDB" id="A0AA88XGH7"/>
<keyword evidence="11" id="KW-0472">Membrane</keyword>
<comment type="similarity">
    <text evidence="3">Belongs to the glycosyltransferase 31 family. Beta3-Gal-T subfamily.</text>
</comment>
<dbReference type="EMBL" id="VSWD01000013">
    <property type="protein sequence ID" value="KAK3084676.1"/>
    <property type="molecule type" value="Genomic_DNA"/>
</dbReference>
<keyword evidence="7" id="KW-0812">Transmembrane</keyword>
<accession>A0AA88XGH7</accession>
<dbReference type="GO" id="GO:0016263">
    <property type="term" value="F:glycoprotein-N-acetylgalactosamine 3-beta-galactosyltransferase activity"/>
    <property type="evidence" value="ECO:0007669"/>
    <property type="project" value="UniProtKB-EC"/>
</dbReference>
<evidence type="ECO:0000256" key="11">
    <source>
        <dbReference type="ARBA" id="ARBA00023136"/>
    </source>
</evidence>
<evidence type="ECO:0000313" key="13">
    <source>
        <dbReference type="EMBL" id="KAK3084676.1"/>
    </source>
</evidence>
<evidence type="ECO:0000256" key="3">
    <source>
        <dbReference type="ARBA" id="ARBA00006462"/>
    </source>
</evidence>
<dbReference type="SUPFAM" id="SSF53448">
    <property type="entry name" value="Nucleotide-diphospho-sugar transferases"/>
    <property type="match status" value="1"/>
</dbReference>
<comment type="pathway">
    <text evidence="2">Protein modification; protein glycosylation.</text>
</comment>
<evidence type="ECO:0000256" key="7">
    <source>
        <dbReference type="ARBA" id="ARBA00022692"/>
    </source>
</evidence>
<dbReference type="EC" id="2.4.1.122" evidence="4"/>
<evidence type="ECO:0000256" key="2">
    <source>
        <dbReference type="ARBA" id="ARBA00004922"/>
    </source>
</evidence>
<keyword evidence="8" id="KW-0547">Nucleotide-binding</keyword>
<comment type="caution">
    <text evidence="13">The sequence shown here is derived from an EMBL/GenBank/DDBJ whole genome shotgun (WGS) entry which is preliminary data.</text>
</comment>
<keyword evidence="9" id="KW-0735">Signal-anchor</keyword>
<dbReference type="GO" id="GO:0000166">
    <property type="term" value="F:nucleotide binding"/>
    <property type="evidence" value="ECO:0007669"/>
    <property type="project" value="UniProtKB-KW"/>
</dbReference>
<evidence type="ECO:0000256" key="9">
    <source>
        <dbReference type="ARBA" id="ARBA00022968"/>
    </source>
</evidence>
<evidence type="ECO:0000256" key="6">
    <source>
        <dbReference type="ARBA" id="ARBA00022679"/>
    </source>
</evidence>
<dbReference type="InterPro" id="IPR029044">
    <property type="entry name" value="Nucleotide-diphossugar_trans"/>
</dbReference>
<feature type="domain" description="Fringe-like glycosyltransferase" evidence="12">
    <location>
        <begin position="147"/>
        <end position="356"/>
    </location>
</feature>
<dbReference type="Gene3D" id="3.90.550.50">
    <property type="match status" value="2"/>
</dbReference>
<gene>
    <name evidence="13" type="ORF">FSP39_017285</name>
</gene>
<evidence type="ECO:0000256" key="5">
    <source>
        <dbReference type="ARBA" id="ARBA00022676"/>
    </source>
</evidence>
<keyword evidence="10" id="KW-1133">Transmembrane helix</keyword>
<evidence type="ECO:0000256" key="4">
    <source>
        <dbReference type="ARBA" id="ARBA00012557"/>
    </source>
</evidence>
<keyword evidence="5" id="KW-0328">Glycosyltransferase</keyword>
<organism evidence="13 14">
    <name type="scientific">Pinctada imbricata</name>
    <name type="common">Atlantic pearl-oyster</name>
    <name type="synonym">Pinctada martensii</name>
    <dbReference type="NCBI Taxonomy" id="66713"/>
    <lineage>
        <taxon>Eukaryota</taxon>
        <taxon>Metazoa</taxon>
        <taxon>Spiralia</taxon>
        <taxon>Lophotrochozoa</taxon>
        <taxon>Mollusca</taxon>
        <taxon>Bivalvia</taxon>
        <taxon>Autobranchia</taxon>
        <taxon>Pteriomorphia</taxon>
        <taxon>Pterioida</taxon>
        <taxon>Pterioidea</taxon>
        <taxon>Pteriidae</taxon>
        <taxon>Pinctada</taxon>
    </lineage>
</organism>
<proteinExistence type="inferred from homology"/>